<keyword evidence="2" id="KW-1185">Reference proteome</keyword>
<gene>
    <name evidence="1" type="ORF">Ahy_B06g080388</name>
</gene>
<comment type="caution">
    <text evidence="1">The sequence shown here is derived from an EMBL/GenBank/DDBJ whole genome shotgun (WGS) entry which is preliminary data.</text>
</comment>
<dbReference type="AlphaFoldDB" id="A0A444YHU6"/>
<accession>A0A444YHU6</accession>
<name>A0A444YHU6_ARAHY</name>
<sequence length="87" mass="10518">MTEISKINKQINKSIRWYYDFKLGDKHHLLPPRDMGWPLLGNTWHYLENPLSFIPNFLSTSLFHYFLIPFQYNYYSVKIQGLFNLTC</sequence>
<dbReference type="Proteomes" id="UP000289738">
    <property type="component" value="Chromosome B06"/>
</dbReference>
<organism evidence="1 2">
    <name type="scientific">Arachis hypogaea</name>
    <name type="common">Peanut</name>
    <dbReference type="NCBI Taxonomy" id="3818"/>
    <lineage>
        <taxon>Eukaryota</taxon>
        <taxon>Viridiplantae</taxon>
        <taxon>Streptophyta</taxon>
        <taxon>Embryophyta</taxon>
        <taxon>Tracheophyta</taxon>
        <taxon>Spermatophyta</taxon>
        <taxon>Magnoliopsida</taxon>
        <taxon>eudicotyledons</taxon>
        <taxon>Gunneridae</taxon>
        <taxon>Pentapetalae</taxon>
        <taxon>rosids</taxon>
        <taxon>fabids</taxon>
        <taxon>Fabales</taxon>
        <taxon>Fabaceae</taxon>
        <taxon>Papilionoideae</taxon>
        <taxon>50 kb inversion clade</taxon>
        <taxon>dalbergioids sensu lato</taxon>
        <taxon>Dalbergieae</taxon>
        <taxon>Pterocarpus clade</taxon>
        <taxon>Arachis</taxon>
    </lineage>
</organism>
<dbReference type="EMBL" id="SDMP01000016">
    <property type="protein sequence ID" value="RYR01512.1"/>
    <property type="molecule type" value="Genomic_DNA"/>
</dbReference>
<evidence type="ECO:0000313" key="1">
    <source>
        <dbReference type="EMBL" id="RYR01512.1"/>
    </source>
</evidence>
<reference evidence="1 2" key="1">
    <citation type="submission" date="2019-01" db="EMBL/GenBank/DDBJ databases">
        <title>Sequencing of cultivated peanut Arachis hypogaea provides insights into genome evolution and oil improvement.</title>
        <authorList>
            <person name="Chen X."/>
        </authorList>
    </citation>
    <scope>NUCLEOTIDE SEQUENCE [LARGE SCALE GENOMIC DNA]</scope>
    <source>
        <strain evidence="2">cv. Fuhuasheng</strain>
        <tissue evidence="1">Leaves</tissue>
    </source>
</reference>
<dbReference type="STRING" id="3818.A0A444YHU6"/>
<evidence type="ECO:0000313" key="2">
    <source>
        <dbReference type="Proteomes" id="UP000289738"/>
    </source>
</evidence>
<protein>
    <submittedName>
        <fullName evidence="1">Uncharacterized protein</fullName>
    </submittedName>
</protein>
<proteinExistence type="predicted"/>